<organism evidence="1 2">
    <name type="scientific">Mucilaginibacter terrenus</name>
    <dbReference type="NCBI Taxonomy" id="2482727"/>
    <lineage>
        <taxon>Bacteria</taxon>
        <taxon>Pseudomonadati</taxon>
        <taxon>Bacteroidota</taxon>
        <taxon>Sphingobacteriia</taxon>
        <taxon>Sphingobacteriales</taxon>
        <taxon>Sphingobacteriaceae</taxon>
        <taxon>Mucilaginibacter</taxon>
    </lineage>
</organism>
<comment type="caution">
    <text evidence="1">The sequence shown here is derived from an EMBL/GenBank/DDBJ whole genome shotgun (WGS) entry which is preliminary data.</text>
</comment>
<dbReference type="EMBL" id="QWDE01000001">
    <property type="protein sequence ID" value="RFZ84320.1"/>
    <property type="molecule type" value="Genomic_DNA"/>
</dbReference>
<keyword evidence="2" id="KW-1185">Reference proteome</keyword>
<dbReference type="Proteomes" id="UP000260823">
    <property type="component" value="Unassembled WGS sequence"/>
</dbReference>
<sequence length="526" mass="59564">MVAATVFVTVKYFKSLNTSGVHAANVMRTIPDSAAAVFEFTNDKGFYDIFNDNSLLGSLAGDQNIADLDTVRKALLSHPVLQSVFDASNVYISLHPTTDNEPDLLLTAALNKDADPTAFDAAARQKIPGLLITPLTLADKKGYTIYFTSLKKRFYLINTEANIYSSSFSKALVEKAARYRPDKDRHAFLLLPDQQNSNSLANLYINYAHLSPLFGQLFRDQNTDLFKSFRLLPALAALNLNYRTDALMFNGYTNIEQGKPASYLNLFSRQAPIETHLKEIYPATVAYSMDMAVANPTTFLRDLTDFHDRAGLKKERDTLFKRIKTETGINLREEFNKLVGNEFAVVTTRYREKFALITIKDGSDLRPFMTNVSTMVNDDVGELNYNKLPYFLLGDAFNVFKRPYFRIVDNYLIFANSLKEINSYYDSYINTKFLTKTADYNRFDDLLAEKSNVAFFINFKNAQLILKNDLKPNTYKAYSSNKLSLKNFYAASYQFTAADNNFFTNFCIQKNPADSAASPKALKNSQ</sequence>
<proteinExistence type="predicted"/>
<evidence type="ECO:0000313" key="1">
    <source>
        <dbReference type="EMBL" id="RFZ84320.1"/>
    </source>
</evidence>
<name>A0A3E2NTZ4_9SPHI</name>
<reference evidence="1 2" key="1">
    <citation type="submission" date="2018-08" db="EMBL/GenBank/DDBJ databases">
        <title>Mucilaginibacter terrae sp. nov., isolated from manganese diggings.</title>
        <authorList>
            <person name="Huang Y."/>
            <person name="Zhou Z."/>
        </authorList>
    </citation>
    <scope>NUCLEOTIDE SEQUENCE [LARGE SCALE GENOMIC DNA]</scope>
    <source>
        <strain evidence="1 2">ZH6</strain>
    </source>
</reference>
<gene>
    <name evidence="1" type="ORF">DYU05_01455</name>
</gene>
<dbReference type="AlphaFoldDB" id="A0A3E2NTZ4"/>
<accession>A0A3E2NTZ4</accession>
<evidence type="ECO:0008006" key="3">
    <source>
        <dbReference type="Google" id="ProtNLM"/>
    </source>
</evidence>
<protein>
    <recommendedName>
        <fullName evidence="3">DUF3352 domain-containing protein</fullName>
    </recommendedName>
</protein>
<evidence type="ECO:0000313" key="2">
    <source>
        <dbReference type="Proteomes" id="UP000260823"/>
    </source>
</evidence>